<name>A0A0A8ZIZ1_ARUDO</name>
<sequence>MNNLLWTSHLACRSVLHHSYRCILHKNPTTHPTSYKHDASTILVLANRKADSTAGARRTR</sequence>
<organism evidence="1">
    <name type="scientific">Arundo donax</name>
    <name type="common">Giant reed</name>
    <name type="synonym">Donax arundinaceus</name>
    <dbReference type="NCBI Taxonomy" id="35708"/>
    <lineage>
        <taxon>Eukaryota</taxon>
        <taxon>Viridiplantae</taxon>
        <taxon>Streptophyta</taxon>
        <taxon>Embryophyta</taxon>
        <taxon>Tracheophyta</taxon>
        <taxon>Spermatophyta</taxon>
        <taxon>Magnoliopsida</taxon>
        <taxon>Liliopsida</taxon>
        <taxon>Poales</taxon>
        <taxon>Poaceae</taxon>
        <taxon>PACMAD clade</taxon>
        <taxon>Arundinoideae</taxon>
        <taxon>Arundineae</taxon>
        <taxon>Arundo</taxon>
    </lineage>
</organism>
<evidence type="ECO:0000313" key="1">
    <source>
        <dbReference type="EMBL" id="JAD39374.1"/>
    </source>
</evidence>
<dbReference type="AlphaFoldDB" id="A0A0A8ZIZ1"/>
<protein>
    <submittedName>
        <fullName evidence="1">Uncharacterized protein</fullName>
    </submittedName>
</protein>
<dbReference type="EMBL" id="GBRH01258521">
    <property type="protein sequence ID" value="JAD39374.1"/>
    <property type="molecule type" value="Transcribed_RNA"/>
</dbReference>
<reference evidence="1" key="2">
    <citation type="journal article" date="2015" name="Data Brief">
        <title>Shoot transcriptome of the giant reed, Arundo donax.</title>
        <authorList>
            <person name="Barrero R.A."/>
            <person name="Guerrero F.D."/>
            <person name="Moolhuijzen P."/>
            <person name="Goolsby J.A."/>
            <person name="Tidwell J."/>
            <person name="Bellgard S.E."/>
            <person name="Bellgard M.I."/>
        </authorList>
    </citation>
    <scope>NUCLEOTIDE SEQUENCE</scope>
    <source>
        <tissue evidence="1">Shoot tissue taken approximately 20 cm above the soil surface</tissue>
    </source>
</reference>
<accession>A0A0A8ZIZ1</accession>
<reference evidence="1" key="1">
    <citation type="submission" date="2014-09" db="EMBL/GenBank/DDBJ databases">
        <authorList>
            <person name="Magalhaes I.L.F."/>
            <person name="Oliveira U."/>
            <person name="Santos F.R."/>
            <person name="Vidigal T.H.D.A."/>
            <person name="Brescovit A.D."/>
            <person name="Santos A.J."/>
        </authorList>
    </citation>
    <scope>NUCLEOTIDE SEQUENCE</scope>
    <source>
        <tissue evidence="1">Shoot tissue taken approximately 20 cm above the soil surface</tissue>
    </source>
</reference>
<proteinExistence type="predicted"/>